<evidence type="ECO:0000256" key="2">
    <source>
        <dbReference type="SAM" id="Phobius"/>
    </source>
</evidence>
<protein>
    <recommendedName>
        <fullName evidence="3">DUF8208 domain-containing protein</fullName>
    </recommendedName>
</protein>
<feature type="transmembrane region" description="Helical" evidence="2">
    <location>
        <begin position="277"/>
        <end position="295"/>
    </location>
</feature>
<evidence type="ECO:0000313" key="5">
    <source>
        <dbReference type="Proteomes" id="UP000306420"/>
    </source>
</evidence>
<feature type="compositionally biased region" description="Polar residues" evidence="1">
    <location>
        <begin position="624"/>
        <end position="652"/>
    </location>
</feature>
<keyword evidence="2" id="KW-0472">Membrane</keyword>
<dbReference type="AlphaFoldDB" id="A0A5R9EK83"/>
<evidence type="ECO:0000313" key="4">
    <source>
        <dbReference type="EMBL" id="TLQ49493.1"/>
    </source>
</evidence>
<gene>
    <name evidence="4" type="ORF">FEZ33_00460</name>
</gene>
<dbReference type="NCBIfam" id="NF045890">
    <property type="entry name" value="conj_pls20_p028"/>
    <property type="match status" value="1"/>
</dbReference>
<dbReference type="Pfam" id="PF26635">
    <property type="entry name" value="DUF8208"/>
    <property type="match status" value="1"/>
</dbReference>
<feature type="compositionally biased region" description="Polar residues" evidence="1">
    <location>
        <begin position="462"/>
        <end position="485"/>
    </location>
</feature>
<dbReference type="RefSeq" id="WP_138403415.1">
    <property type="nucleotide sequence ID" value="NZ_VBSP01000001.1"/>
</dbReference>
<reference evidence="4 5" key="1">
    <citation type="submission" date="2019-05" db="EMBL/GenBank/DDBJ databases">
        <title>The metagenome of a microbial culture collection derived from dairy environment covers the genomic content of the human microbiome.</title>
        <authorList>
            <person name="Roder T."/>
            <person name="Wuthrich D."/>
            <person name="Sattari Z."/>
            <person name="Von Ah U."/>
            <person name="Bar C."/>
            <person name="Ronchi F."/>
            <person name="Macpherson A.J."/>
            <person name="Ganal-Vonarburg S.C."/>
            <person name="Bruggmann R."/>
            <person name="Vergeres G."/>
        </authorList>
    </citation>
    <scope>NUCLEOTIDE SEQUENCE [LARGE SCALE GENOMIC DNA]</scope>
    <source>
        <strain evidence="4 5">FAM 24227</strain>
    </source>
</reference>
<feature type="compositionally biased region" description="Polar residues" evidence="1">
    <location>
        <begin position="495"/>
        <end position="510"/>
    </location>
</feature>
<dbReference type="Proteomes" id="UP000306420">
    <property type="component" value="Unassembled WGS sequence"/>
</dbReference>
<feature type="compositionally biased region" description="Basic and acidic residues" evidence="1">
    <location>
        <begin position="653"/>
        <end position="664"/>
    </location>
</feature>
<dbReference type="EMBL" id="VBSP01000001">
    <property type="protein sequence ID" value="TLQ49493.1"/>
    <property type="molecule type" value="Genomic_DNA"/>
</dbReference>
<dbReference type="InterPro" id="IPR058066">
    <property type="entry name" value="pXO2-14_N"/>
</dbReference>
<dbReference type="OrthoDB" id="1938921at2"/>
<feature type="domain" description="DUF8208" evidence="3">
    <location>
        <begin position="9"/>
        <end position="352"/>
    </location>
</feature>
<organism evidence="4 5">
    <name type="scientific">Ruoffia tabacinasalis</name>
    <dbReference type="NCBI Taxonomy" id="87458"/>
    <lineage>
        <taxon>Bacteria</taxon>
        <taxon>Bacillati</taxon>
        <taxon>Bacillota</taxon>
        <taxon>Bacilli</taxon>
        <taxon>Lactobacillales</taxon>
        <taxon>Aerococcaceae</taxon>
        <taxon>Ruoffia</taxon>
    </lineage>
</organism>
<sequence>MDYKEYLHLDNVFTSPFRSVAWSLVKGLMSLLESAQQIVLDVFDFSGIFQNEFMQEFLTTYSNVAWTIGTLALVFWGLRYMYDDKVKIKTMFDSFLLGIGTLLLGTLIIGKVTTVGIQISESFLTNDQNNSFAFEVLNSNTTDMYRVLNDGVQPEQAHANVNETNIHFIDINETIKKDDLNDKVTQKAMEHKVHMQSDGSLSLKKINDYLFIGIEQNYTRYLFNGWVIIFFLATSILAYILTAFKFVQLMFEIVFNQTLLPLFAFSDLNGAKILKMILNNIKNAIISMVMISMVLKAYSIAQLFIVTLDISVFTQILIQFALALSVIDGPKIAQDVTGNDAGIKSTGLAMFGIAKGAGSAISGLSKGASAIGSVGKSVGSKAMSLGVGMNNLKHDNEAINASSTQAKSSSNGSPNDRDKDVQSEMNKGAWGAHQTVSGNNTPADSSSNNLQSTKPSDGVPLSDNQKINASQSSSGLKTPTQSGTEQAKKSDFVSALNNGKQDRGNTNSTEKPLRNQPHLQTNDDKTFSNNDSNLSQSAKRSIGSSPNAPIAPNLSQEMESGKQTSQLINQNQIPKSNLNSKSDKNMQQDTTATQADHSNRMGSGQQTSQPINQNQIPNSNLNTKSDSTMQQDTATTQANQSHRMASGKQLNSNDKKGNEEKNKLNDLGSGTKDERNI</sequence>
<feature type="compositionally biased region" description="Polar residues" evidence="1">
    <location>
        <begin position="434"/>
        <end position="455"/>
    </location>
</feature>
<accession>A0A5R9EK83</accession>
<name>A0A5R9EK83_9LACT</name>
<feature type="compositionally biased region" description="Polar residues" evidence="1">
    <location>
        <begin position="587"/>
        <end position="604"/>
    </location>
</feature>
<feature type="transmembrane region" description="Helical" evidence="2">
    <location>
        <begin position="64"/>
        <end position="82"/>
    </location>
</feature>
<comment type="caution">
    <text evidence="4">The sequence shown here is derived from an EMBL/GenBank/DDBJ whole genome shotgun (WGS) entry which is preliminary data.</text>
</comment>
<keyword evidence="2" id="KW-0812">Transmembrane</keyword>
<proteinExistence type="predicted"/>
<feature type="compositionally biased region" description="Polar residues" evidence="1">
    <location>
        <begin position="402"/>
        <end position="414"/>
    </location>
</feature>
<feature type="compositionally biased region" description="Polar residues" evidence="1">
    <location>
        <begin position="527"/>
        <end position="580"/>
    </location>
</feature>
<feature type="transmembrane region" description="Helical" evidence="2">
    <location>
        <begin position="246"/>
        <end position="265"/>
    </location>
</feature>
<feature type="compositionally biased region" description="Low complexity" evidence="1">
    <location>
        <begin position="605"/>
        <end position="623"/>
    </location>
</feature>
<dbReference type="InterPro" id="IPR058521">
    <property type="entry name" value="DUF8208"/>
</dbReference>
<feature type="transmembrane region" description="Helical" evidence="2">
    <location>
        <begin position="221"/>
        <end position="240"/>
    </location>
</feature>
<evidence type="ECO:0000256" key="1">
    <source>
        <dbReference type="SAM" id="MobiDB-lite"/>
    </source>
</evidence>
<feature type="region of interest" description="Disordered" evidence="1">
    <location>
        <begin position="402"/>
        <end position="677"/>
    </location>
</feature>
<evidence type="ECO:0000259" key="3">
    <source>
        <dbReference type="Pfam" id="PF26635"/>
    </source>
</evidence>
<keyword evidence="2" id="KW-1133">Transmembrane helix</keyword>